<dbReference type="Proteomes" id="UP000541444">
    <property type="component" value="Unassembled WGS sequence"/>
</dbReference>
<evidence type="ECO:0000256" key="2">
    <source>
        <dbReference type="ARBA" id="ARBA00022980"/>
    </source>
</evidence>
<dbReference type="GO" id="GO:0016020">
    <property type="term" value="C:membrane"/>
    <property type="evidence" value="ECO:0007669"/>
    <property type="project" value="InterPro"/>
</dbReference>
<dbReference type="PANTHER" id="PTHR12224">
    <property type="entry name" value="BETA-1,4-MANNOSYL-GLYCOPROTEIN BETA-1,4-N-ACETYLGLUCOSAMINYL-TRANSFERASE"/>
    <property type="match status" value="1"/>
</dbReference>
<dbReference type="PANTHER" id="PTHR12224:SF14">
    <property type="entry name" value="BETA-1,4-MANNOSYL-GLYCOPROTEIN 4-BETA-N-ACETYLGLUCOSAMINYLTRANSFERASE-LIKE ISOFORM X1"/>
    <property type="match status" value="1"/>
</dbReference>
<dbReference type="SUPFAM" id="SSF52166">
    <property type="entry name" value="Ribosomal protein L4"/>
    <property type="match status" value="1"/>
</dbReference>
<dbReference type="GO" id="GO:0006412">
    <property type="term" value="P:translation"/>
    <property type="evidence" value="ECO:0007669"/>
    <property type="project" value="InterPro"/>
</dbReference>
<dbReference type="GO" id="GO:0003830">
    <property type="term" value="F:beta-1,4-mannosylglycoprotein 4-beta-N-acetylglucosaminyltransferase activity"/>
    <property type="evidence" value="ECO:0007669"/>
    <property type="project" value="InterPro"/>
</dbReference>
<dbReference type="GO" id="GO:1990904">
    <property type="term" value="C:ribonucleoprotein complex"/>
    <property type="evidence" value="ECO:0007669"/>
    <property type="project" value="UniProtKB-KW"/>
</dbReference>
<dbReference type="InterPro" id="IPR006813">
    <property type="entry name" value="Glyco_trans_17"/>
</dbReference>
<keyword evidence="2" id="KW-0689">Ribosomal protein</keyword>
<comment type="caution">
    <text evidence="4">The sequence shown here is derived from an EMBL/GenBank/DDBJ whole genome shotgun (WGS) entry which is preliminary data.</text>
</comment>
<comment type="similarity">
    <text evidence="1">Belongs to the universal ribosomal protein uL4 family.</text>
</comment>
<organism evidence="4 5">
    <name type="scientific">Kingdonia uniflora</name>
    <dbReference type="NCBI Taxonomy" id="39325"/>
    <lineage>
        <taxon>Eukaryota</taxon>
        <taxon>Viridiplantae</taxon>
        <taxon>Streptophyta</taxon>
        <taxon>Embryophyta</taxon>
        <taxon>Tracheophyta</taxon>
        <taxon>Spermatophyta</taxon>
        <taxon>Magnoliopsida</taxon>
        <taxon>Ranunculales</taxon>
        <taxon>Circaeasteraceae</taxon>
        <taxon>Kingdonia</taxon>
    </lineage>
</organism>
<evidence type="ECO:0000256" key="3">
    <source>
        <dbReference type="ARBA" id="ARBA00023274"/>
    </source>
</evidence>
<dbReference type="InterPro" id="IPR002136">
    <property type="entry name" value="Ribosomal_uL4"/>
</dbReference>
<dbReference type="AlphaFoldDB" id="A0A7J7NLP1"/>
<dbReference type="GO" id="GO:0005840">
    <property type="term" value="C:ribosome"/>
    <property type="evidence" value="ECO:0007669"/>
    <property type="project" value="UniProtKB-KW"/>
</dbReference>
<protein>
    <submittedName>
        <fullName evidence="4">Uncharacterized protein</fullName>
    </submittedName>
</protein>
<keyword evidence="5" id="KW-1185">Reference proteome</keyword>
<name>A0A7J7NLP1_9MAGN</name>
<dbReference type="OrthoDB" id="275876at2759"/>
<evidence type="ECO:0000313" key="4">
    <source>
        <dbReference type="EMBL" id="KAF6168151.1"/>
    </source>
</evidence>
<dbReference type="GO" id="GO:0006044">
    <property type="term" value="P:N-acetylglucosamine metabolic process"/>
    <property type="evidence" value="ECO:0007669"/>
    <property type="project" value="TreeGrafter"/>
</dbReference>
<dbReference type="Gene3D" id="3.40.1370.10">
    <property type="match status" value="1"/>
</dbReference>
<dbReference type="GO" id="GO:0003735">
    <property type="term" value="F:structural constituent of ribosome"/>
    <property type="evidence" value="ECO:0007669"/>
    <property type="project" value="InterPro"/>
</dbReference>
<reference evidence="4 5" key="1">
    <citation type="journal article" date="2020" name="IScience">
        <title>Genome Sequencing of the Endangered Kingdonia uniflora (Circaeasteraceae, Ranunculales) Reveals Potential Mechanisms of Evolutionary Specialization.</title>
        <authorList>
            <person name="Sun Y."/>
            <person name="Deng T."/>
            <person name="Zhang A."/>
            <person name="Moore M.J."/>
            <person name="Landis J.B."/>
            <person name="Lin N."/>
            <person name="Zhang H."/>
            <person name="Zhang X."/>
            <person name="Huang J."/>
            <person name="Zhang X."/>
            <person name="Sun H."/>
            <person name="Wang H."/>
        </authorList>
    </citation>
    <scope>NUCLEOTIDE SEQUENCE [LARGE SCALE GENOMIC DNA]</scope>
    <source>
        <strain evidence="4">TB1705</strain>
        <tissue evidence="4">Leaf</tissue>
    </source>
</reference>
<dbReference type="InterPro" id="IPR023574">
    <property type="entry name" value="Ribosomal_uL4_dom_sf"/>
</dbReference>
<evidence type="ECO:0000313" key="5">
    <source>
        <dbReference type="Proteomes" id="UP000541444"/>
    </source>
</evidence>
<sequence>MELSSMVVNTIVVEDFGEKVENPSTKVFVAAMKRWGIEAEEKAMFLLEEIPKNVELLERNIPTLRMLTPRTLNLFDIFNSDTKPTLDCWCERYGVQVGDDEKEVVVEGHRDQFKFIDPRLTYGTIGGRFKKGENLLVEEAYQFCLLSISEFVFKMKAYSHFDRVRFSYYLNPKRVQDIICKGSDLFDMLHEEYTFKDIIGNLGPILHSFSAVHLPPFILNNAENYKFLLPVNCKRKSSCWKLMNIETFLSNKKVVDNDGVNGVFVKGILFMVTDDLQIMPIGTETCFTDLKSLDIN</sequence>
<keyword evidence="3" id="KW-0687">Ribonucleoprotein</keyword>
<proteinExistence type="inferred from homology"/>
<accession>A0A7J7NLP1</accession>
<dbReference type="Pfam" id="PF00573">
    <property type="entry name" value="Ribosomal_L4"/>
    <property type="match status" value="1"/>
</dbReference>
<evidence type="ECO:0000256" key="1">
    <source>
        <dbReference type="ARBA" id="ARBA00010528"/>
    </source>
</evidence>
<dbReference type="EMBL" id="JACGCM010000704">
    <property type="protein sequence ID" value="KAF6168151.1"/>
    <property type="molecule type" value="Genomic_DNA"/>
</dbReference>
<gene>
    <name evidence="4" type="ORF">GIB67_011536</name>
</gene>
<dbReference type="Pfam" id="PF04724">
    <property type="entry name" value="Glyco_transf_17"/>
    <property type="match status" value="1"/>
</dbReference>